<feature type="transmembrane region" description="Helical" evidence="1">
    <location>
        <begin position="7"/>
        <end position="30"/>
    </location>
</feature>
<keyword evidence="1" id="KW-0472">Membrane</keyword>
<dbReference type="OrthoDB" id="1524312at2"/>
<proteinExistence type="predicted"/>
<dbReference type="EMBL" id="FXTH01000004">
    <property type="protein sequence ID" value="SMO51959.1"/>
    <property type="molecule type" value="Genomic_DNA"/>
</dbReference>
<feature type="transmembrane region" description="Helical" evidence="1">
    <location>
        <begin position="112"/>
        <end position="129"/>
    </location>
</feature>
<sequence>MRLIANLFLFVIEYCFKLAAPLAALIATAARGGFFAKMMEGFQSLPEAVRESIWWIKNIPEVGKIVNDYNTLTAANFNQKYGSGAVNYVMDYINEGVSYFQQVYMNLSEHPLVTVIAALIVFLIFYLLARLVRFVRQEGQGSFITKFERRAGDRVFKRGSTSSSGYEPTEWR</sequence>
<reference evidence="2 3" key="1">
    <citation type="submission" date="2017-05" db="EMBL/GenBank/DDBJ databases">
        <authorList>
            <person name="Varghese N."/>
            <person name="Submissions S."/>
        </authorList>
    </citation>
    <scope>NUCLEOTIDE SEQUENCE [LARGE SCALE GENOMIC DNA]</scope>
    <source>
        <strain evidence="2 3">DSM 21194</strain>
    </source>
</reference>
<gene>
    <name evidence="2" type="ORF">SAMN06265218_104166</name>
</gene>
<evidence type="ECO:0000313" key="3">
    <source>
        <dbReference type="Proteomes" id="UP000317593"/>
    </source>
</evidence>
<dbReference type="Proteomes" id="UP000317593">
    <property type="component" value="Unassembled WGS sequence"/>
</dbReference>
<keyword evidence="1" id="KW-0812">Transmembrane</keyword>
<keyword evidence="3" id="KW-1185">Reference proteome</keyword>
<evidence type="ECO:0000313" key="2">
    <source>
        <dbReference type="EMBL" id="SMO51959.1"/>
    </source>
</evidence>
<dbReference type="RefSeq" id="WP_142713681.1">
    <property type="nucleotide sequence ID" value="NZ_FXTH01000004.1"/>
</dbReference>
<evidence type="ECO:0000256" key="1">
    <source>
        <dbReference type="SAM" id="Phobius"/>
    </source>
</evidence>
<protein>
    <submittedName>
        <fullName evidence="2">Uncharacterized protein</fullName>
    </submittedName>
</protein>
<keyword evidence="1" id="KW-1133">Transmembrane helix</keyword>
<dbReference type="AlphaFoldDB" id="A0A521BXN3"/>
<accession>A0A521BXN3</accession>
<organism evidence="2 3">
    <name type="scientific">Fodinibius sediminis</name>
    <dbReference type="NCBI Taxonomy" id="1214077"/>
    <lineage>
        <taxon>Bacteria</taxon>
        <taxon>Pseudomonadati</taxon>
        <taxon>Balneolota</taxon>
        <taxon>Balneolia</taxon>
        <taxon>Balneolales</taxon>
        <taxon>Balneolaceae</taxon>
        <taxon>Fodinibius</taxon>
    </lineage>
</organism>
<name>A0A521BXN3_9BACT</name>